<evidence type="ECO:0000313" key="2">
    <source>
        <dbReference type="Proteomes" id="UP000199675"/>
    </source>
</evidence>
<sequence>MAAFFCVRELLLGWVEPVFAFCRRGRLAEVRLVSMVAVCGLS</sequence>
<gene>
    <name evidence="1" type="ORF">SAMN04487960_107189</name>
</gene>
<dbReference type="EMBL" id="FNNE01000007">
    <property type="protein sequence ID" value="SDX24600.1"/>
    <property type="molecule type" value="Genomic_DNA"/>
</dbReference>
<name>A0A1H3A4B2_9GAMM</name>
<dbReference type="Proteomes" id="UP000199675">
    <property type="component" value="Unassembled WGS sequence"/>
</dbReference>
<accession>A0A1H3A4B2</accession>
<keyword evidence="2" id="KW-1185">Reference proteome</keyword>
<reference evidence="1 2" key="1">
    <citation type="submission" date="2016-10" db="EMBL/GenBank/DDBJ databases">
        <authorList>
            <person name="de Groot N.N."/>
        </authorList>
    </citation>
    <scope>NUCLEOTIDE SEQUENCE [LARGE SCALE GENOMIC DNA]</scope>
    <source>
        <strain evidence="1 2">CGMCC 1.7059</strain>
    </source>
</reference>
<dbReference type="STRING" id="488533.SAMN04487960_107189"/>
<protein>
    <submittedName>
        <fullName evidence="1">Uncharacterized protein</fullName>
    </submittedName>
</protein>
<organism evidence="1 2">
    <name type="scientific">Marinobacter mobilis</name>
    <dbReference type="NCBI Taxonomy" id="488533"/>
    <lineage>
        <taxon>Bacteria</taxon>
        <taxon>Pseudomonadati</taxon>
        <taxon>Pseudomonadota</taxon>
        <taxon>Gammaproteobacteria</taxon>
        <taxon>Pseudomonadales</taxon>
        <taxon>Marinobacteraceae</taxon>
        <taxon>Marinobacter</taxon>
    </lineage>
</organism>
<proteinExistence type="predicted"/>
<dbReference type="AlphaFoldDB" id="A0A1H3A4B2"/>
<evidence type="ECO:0000313" key="1">
    <source>
        <dbReference type="EMBL" id="SDX24600.1"/>
    </source>
</evidence>